<reference evidence="8" key="1">
    <citation type="submission" date="2021-03" db="EMBL/GenBank/DDBJ databases">
        <title>Evolutionary innovations through gain and loss of genes in the ectomycorrhizal Boletales.</title>
        <authorList>
            <person name="Wu G."/>
            <person name="Miyauchi S."/>
            <person name="Morin E."/>
            <person name="Yang Z.-L."/>
            <person name="Xu J."/>
            <person name="Martin F.M."/>
        </authorList>
    </citation>
    <scope>NUCLEOTIDE SEQUENCE</scope>
    <source>
        <strain evidence="8">BR01</strain>
    </source>
</reference>
<feature type="binding site" evidence="5">
    <location>
        <begin position="411"/>
        <end position="414"/>
    </location>
    <ligand>
        <name>GTP</name>
        <dbReference type="ChEBI" id="CHEBI:37565"/>
    </ligand>
</feature>
<feature type="binding site" evidence="5">
    <location>
        <begin position="270"/>
        <end position="271"/>
    </location>
    <ligand>
        <name>GTP</name>
        <dbReference type="ChEBI" id="CHEBI:37565"/>
    </ligand>
</feature>
<feature type="region of interest" description="Disordered" evidence="7">
    <location>
        <begin position="1"/>
        <end position="39"/>
    </location>
</feature>
<dbReference type="GO" id="GO:0005737">
    <property type="term" value="C:cytoplasm"/>
    <property type="evidence" value="ECO:0007669"/>
    <property type="project" value="TreeGrafter"/>
</dbReference>
<name>A0A8I2YTD9_9AGAM</name>
<evidence type="ECO:0000256" key="1">
    <source>
        <dbReference type="ARBA" id="ARBA00022723"/>
    </source>
</evidence>
<dbReference type="Pfam" id="PF00503">
    <property type="entry name" value="G-alpha"/>
    <property type="match status" value="1"/>
</dbReference>
<dbReference type="Proteomes" id="UP000683000">
    <property type="component" value="Unassembled WGS sequence"/>
</dbReference>
<evidence type="ECO:0000256" key="7">
    <source>
        <dbReference type="SAM" id="MobiDB-lite"/>
    </source>
</evidence>
<dbReference type="InterPro" id="IPR027417">
    <property type="entry name" value="P-loop_NTPase"/>
</dbReference>
<dbReference type="GO" id="GO:0003924">
    <property type="term" value="F:GTPase activity"/>
    <property type="evidence" value="ECO:0007669"/>
    <property type="project" value="InterPro"/>
</dbReference>
<dbReference type="PANTHER" id="PTHR10218:SF360">
    <property type="entry name" value="GUANINE NUCLEOTIDE-BINDING PROTEIN SUBUNIT ALPHA HOMOLOG"/>
    <property type="match status" value="1"/>
</dbReference>
<evidence type="ECO:0000256" key="2">
    <source>
        <dbReference type="ARBA" id="ARBA00022741"/>
    </source>
</evidence>
<dbReference type="Gene3D" id="1.10.400.10">
    <property type="entry name" value="GI Alpha 1, domain 2-like"/>
    <property type="match status" value="1"/>
</dbReference>
<sequence length="500" mass="57249">MGRSGSDDPFALILAPPRDETPEAKEARERAEAEARRVSDDIDEQLRQERIASKKMKKPVKVLLLGQSESGKSATLKNFQLQYARHEWAEDRTAWRTVIFLNLIRNVIHVLDVLLREMSLLDGDKSFVGLEYTSDSDWEPSSHTPVYSFTDKHRLLKLRLAPLRRVLTDLEKRLGPGTQEVYTTAPTAQVDKDQAREFGIISRNGWKSAFEKLRPARKDDSAPEPILKRREEENYQIADILVGCKDDMKNLWDDIVVQQILTHRKAHIEDSPGFFLNDVGRIASSGYEPCDNDIIRARLRTVGVQEHKFVMEEGGLMILTTSLAKMLNHVILGQGKEWVMYDVGGTRSSRAVWASFFDDVDTIIFLSPISCFDEKLREDLRVNRLEDSYQLWRSVCSSPMLAKTQIILFLNKCDLLHRKLKRGVRVSDFIPSFGDRKNDTSTVMKYFQSHFKEISKLVSPEPRPFFVHFTSVIDTKATAATLSVVEESILRTHLRNADLL</sequence>
<evidence type="ECO:0000256" key="6">
    <source>
        <dbReference type="PIRSR" id="PIRSR601019-2"/>
    </source>
</evidence>
<evidence type="ECO:0000256" key="5">
    <source>
        <dbReference type="PIRSR" id="PIRSR601019-1"/>
    </source>
</evidence>
<dbReference type="SMART" id="SM00275">
    <property type="entry name" value="G_alpha"/>
    <property type="match status" value="1"/>
</dbReference>
<dbReference type="InterPro" id="IPR011025">
    <property type="entry name" value="GproteinA_insert"/>
</dbReference>
<dbReference type="AlphaFoldDB" id="A0A8I2YTD9"/>
<feature type="binding site" evidence="6">
    <location>
        <position position="301"/>
    </location>
    <ligand>
        <name>Mg(2+)</name>
        <dbReference type="ChEBI" id="CHEBI:18420"/>
    </ligand>
</feature>
<evidence type="ECO:0000256" key="4">
    <source>
        <dbReference type="ARBA" id="ARBA00023224"/>
    </source>
</evidence>
<dbReference type="FunFam" id="3.40.50.300:FF:000692">
    <property type="entry name" value="Guanine nucleotide-binding protein subunit alpha"/>
    <property type="match status" value="1"/>
</dbReference>
<keyword evidence="9" id="KW-1185">Reference proteome</keyword>
<keyword evidence="6" id="KW-0460">Magnesium</keyword>
<gene>
    <name evidence="8" type="ORF">JVT61DRAFT_14485</name>
</gene>
<dbReference type="Gene3D" id="3.40.50.300">
    <property type="entry name" value="P-loop containing nucleotide triphosphate hydrolases"/>
    <property type="match status" value="2"/>
</dbReference>
<evidence type="ECO:0000313" key="8">
    <source>
        <dbReference type="EMBL" id="KAG6377714.1"/>
    </source>
</evidence>
<keyword evidence="2 5" id="KW-0547">Nucleotide-binding</keyword>
<dbReference type="InterPro" id="IPR001019">
    <property type="entry name" value="Gprotein_alpha_su"/>
</dbReference>
<dbReference type="SUPFAM" id="SSF47895">
    <property type="entry name" value="Transducin (alpha subunit), insertion domain"/>
    <property type="match status" value="1"/>
</dbReference>
<dbReference type="PRINTS" id="PR00318">
    <property type="entry name" value="GPROTEINA"/>
</dbReference>
<dbReference type="PROSITE" id="PS51882">
    <property type="entry name" value="G_ALPHA"/>
    <property type="match status" value="1"/>
</dbReference>
<proteinExistence type="predicted"/>
<feature type="compositionally biased region" description="Basic and acidic residues" evidence="7">
    <location>
        <begin position="17"/>
        <end position="39"/>
    </location>
</feature>
<organism evidence="8 9">
    <name type="scientific">Boletus reticuloceps</name>
    <dbReference type="NCBI Taxonomy" id="495285"/>
    <lineage>
        <taxon>Eukaryota</taxon>
        <taxon>Fungi</taxon>
        <taxon>Dikarya</taxon>
        <taxon>Basidiomycota</taxon>
        <taxon>Agaricomycotina</taxon>
        <taxon>Agaricomycetes</taxon>
        <taxon>Agaricomycetidae</taxon>
        <taxon>Boletales</taxon>
        <taxon>Boletineae</taxon>
        <taxon>Boletaceae</taxon>
        <taxon>Boletoideae</taxon>
        <taxon>Boletus</taxon>
    </lineage>
</organism>
<dbReference type="GO" id="GO:0046872">
    <property type="term" value="F:metal ion binding"/>
    <property type="evidence" value="ECO:0007669"/>
    <property type="project" value="UniProtKB-KW"/>
</dbReference>
<accession>A0A8I2YTD9</accession>
<comment type="caution">
    <text evidence="8">The sequence shown here is derived from an EMBL/GenBank/DDBJ whole genome shotgun (WGS) entry which is preliminary data.</text>
</comment>
<dbReference type="PANTHER" id="PTHR10218">
    <property type="entry name" value="GTP-BINDING PROTEIN ALPHA SUBUNIT"/>
    <property type="match status" value="1"/>
</dbReference>
<keyword evidence="3 5" id="KW-0342">GTP-binding</keyword>
<dbReference type="GO" id="GO:0031683">
    <property type="term" value="F:G-protein beta/gamma-subunit complex binding"/>
    <property type="evidence" value="ECO:0007669"/>
    <property type="project" value="InterPro"/>
</dbReference>
<dbReference type="SUPFAM" id="SSF52540">
    <property type="entry name" value="P-loop containing nucleoside triphosphate hydrolases"/>
    <property type="match status" value="1"/>
</dbReference>
<dbReference type="GO" id="GO:0001664">
    <property type="term" value="F:G protein-coupled receptor binding"/>
    <property type="evidence" value="ECO:0007669"/>
    <property type="project" value="TreeGrafter"/>
</dbReference>
<keyword evidence="4" id="KW-0807">Transducer</keyword>
<dbReference type="OrthoDB" id="5817230at2759"/>
<dbReference type="GO" id="GO:0005834">
    <property type="term" value="C:heterotrimeric G-protein complex"/>
    <property type="evidence" value="ECO:0007669"/>
    <property type="project" value="TreeGrafter"/>
</dbReference>
<protein>
    <submittedName>
        <fullName evidence="8">Guanine nucleotide binding protein, alpha subunit</fullName>
    </submittedName>
</protein>
<evidence type="ECO:0000256" key="3">
    <source>
        <dbReference type="ARBA" id="ARBA00023134"/>
    </source>
</evidence>
<dbReference type="EMBL" id="JAGFBS010000008">
    <property type="protein sequence ID" value="KAG6377714.1"/>
    <property type="molecule type" value="Genomic_DNA"/>
</dbReference>
<evidence type="ECO:0000313" key="9">
    <source>
        <dbReference type="Proteomes" id="UP000683000"/>
    </source>
</evidence>
<keyword evidence="1 6" id="KW-0479">Metal-binding</keyword>
<dbReference type="GO" id="GO:0005525">
    <property type="term" value="F:GTP binding"/>
    <property type="evidence" value="ECO:0007669"/>
    <property type="project" value="UniProtKB-KW"/>
</dbReference>
<dbReference type="GO" id="GO:0007188">
    <property type="term" value="P:adenylate cyclase-modulating G protein-coupled receptor signaling pathway"/>
    <property type="evidence" value="ECO:0007669"/>
    <property type="project" value="TreeGrafter"/>
</dbReference>